<dbReference type="AlphaFoldDB" id="A0A1L9PVT4"/>
<name>A0A1L9PVT4_ASPVE</name>
<sequence>MVGVAELSAEFCSGGRGKLAGCARGEKSGNEEQQSGADKLSAEANTNPTFSPLSTIDKPDPC</sequence>
<evidence type="ECO:0000313" key="2">
    <source>
        <dbReference type="EMBL" id="OJJ05660.1"/>
    </source>
</evidence>
<dbReference type="RefSeq" id="XP_040671422.1">
    <property type="nucleotide sequence ID" value="XM_040813223.1"/>
</dbReference>
<feature type="compositionally biased region" description="Polar residues" evidence="1">
    <location>
        <begin position="43"/>
        <end position="54"/>
    </location>
</feature>
<dbReference type="Proteomes" id="UP000184073">
    <property type="component" value="Unassembled WGS sequence"/>
</dbReference>
<keyword evidence="3" id="KW-1185">Reference proteome</keyword>
<gene>
    <name evidence="2" type="ORF">ASPVEDRAFT_45162</name>
</gene>
<evidence type="ECO:0000256" key="1">
    <source>
        <dbReference type="SAM" id="MobiDB-lite"/>
    </source>
</evidence>
<evidence type="ECO:0000313" key="3">
    <source>
        <dbReference type="Proteomes" id="UP000184073"/>
    </source>
</evidence>
<reference evidence="3" key="1">
    <citation type="journal article" date="2017" name="Genome Biol.">
        <title>Comparative genomics reveals high biological diversity and specific adaptations in the industrially and medically important fungal genus Aspergillus.</title>
        <authorList>
            <person name="de Vries R.P."/>
            <person name="Riley R."/>
            <person name="Wiebenga A."/>
            <person name="Aguilar-Osorio G."/>
            <person name="Amillis S."/>
            <person name="Uchima C.A."/>
            <person name="Anderluh G."/>
            <person name="Asadollahi M."/>
            <person name="Askin M."/>
            <person name="Barry K."/>
            <person name="Battaglia E."/>
            <person name="Bayram O."/>
            <person name="Benocci T."/>
            <person name="Braus-Stromeyer S.A."/>
            <person name="Caldana C."/>
            <person name="Canovas D."/>
            <person name="Cerqueira G.C."/>
            <person name="Chen F."/>
            <person name="Chen W."/>
            <person name="Choi C."/>
            <person name="Clum A."/>
            <person name="Dos Santos R.A."/>
            <person name="Damasio A.R."/>
            <person name="Diallinas G."/>
            <person name="Emri T."/>
            <person name="Fekete E."/>
            <person name="Flipphi M."/>
            <person name="Freyberg S."/>
            <person name="Gallo A."/>
            <person name="Gournas C."/>
            <person name="Habgood R."/>
            <person name="Hainaut M."/>
            <person name="Harispe M.L."/>
            <person name="Henrissat B."/>
            <person name="Hilden K.S."/>
            <person name="Hope R."/>
            <person name="Hossain A."/>
            <person name="Karabika E."/>
            <person name="Karaffa L."/>
            <person name="Karanyi Z."/>
            <person name="Krasevec N."/>
            <person name="Kuo A."/>
            <person name="Kusch H."/>
            <person name="LaButti K."/>
            <person name="Lagendijk E.L."/>
            <person name="Lapidus A."/>
            <person name="Levasseur A."/>
            <person name="Lindquist E."/>
            <person name="Lipzen A."/>
            <person name="Logrieco A.F."/>
            <person name="MacCabe A."/>
            <person name="Maekelae M.R."/>
            <person name="Malavazi I."/>
            <person name="Melin P."/>
            <person name="Meyer V."/>
            <person name="Mielnichuk N."/>
            <person name="Miskei M."/>
            <person name="Molnar A.P."/>
            <person name="Mule G."/>
            <person name="Ngan C.Y."/>
            <person name="Orejas M."/>
            <person name="Orosz E."/>
            <person name="Ouedraogo J.P."/>
            <person name="Overkamp K.M."/>
            <person name="Park H.-S."/>
            <person name="Perrone G."/>
            <person name="Piumi F."/>
            <person name="Punt P.J."/>
            <person name="Ram A.F."/>
            <person name="Ramon A."/>
            <person name="Rauscher S."/>
            <person name="Record E."/>
            <person name="Riano-Pachon D.M."/>
            <person name="Robert V."/>
            <person name="Roehrig J."/>
            <person name="Ruller R."/>
            <person name="Salamov A."/>
            <person name="Salih N.S."/>
            <person name="Samson R.A."/>
            <person name="Sandor E."/>
            <person name="Sanguinetti M."/>
            <person name="Schuetze T."/>
            <person name="Sepcic K."/>
            <person name="Shelest E."/>
            <person name="Sherlock G."/>
            <person name="Sophianopoulou V."/>
            <person name="Squina F.M."/>
            <person name="Sun H."/>
            <person name="Susca A."/>
            <person name="Todd R.B."/>
            <person name="Tsang A."/>
            <person name="Unkles S.E."/>
            <person name="van de Wiele N."/>
            <person name="van Rossen-Uffink D."/>
            <person name="Oliveira J.V."/>
            <person name="Vesth T.C."/>
            <person name="Visser J."/>
            <person name="Yu J.-H."/>
            <person name="Zhou M."/>
            <person name="Andersen M.R."/>
            <person name="Archer D.B."/>
            <person name="Baker S.E."/>
            <person name="Benoit I."/>
            <person name="Brakhage A.A."/>
            <person name="Braus G.H."/>
            <person name="Fischer R."/>
            <person name="Frisvad J.C."/>
            <person name="Goldman G.H."/>
            <person name="Houbraken J."/>
            <person name="Oakley B."/>
            <person name="Pocsi I."/>
            <person name="Scazzocchio C."/>
            <person name="Seiboth B."/>
            <person name="vanKuyk P.A."/>
            <person name="Wortman J."/>
            <person name="Dyer P.S."/>
            <person name="Grigoriev I.V."/>
        </authorList>
    </citation>
    <scope>NUCLEOTIDE SEQUENCE [LARGE SCALE GENOMIC DNA]</scope>
    <source>
        <strain evidence="3">CBS 583.65</strain>
    </source>
</reference>
<dbReference type="EMBL" id="KV878133">
    <property type="protein sequence ID" value="OJJ05660.1"/>
    <property type="molecule type" value="Genomic_DNA"/>
</dbReference>
<proteinExistence type="predicted"/>
<dbReference type="GeneID" id="63728734"/>
<accession>A0A1L9PVT4</accession>
<organism evidence="2 3">
    <name type="scientific">Aspergillus versicolor CBS 583.65</name>
    <dbReference type="NCBI Taxonomy" id="1036611"/>
    <lineage>
        <taxon>Eukaryota</taxon>
        <taxon>Fungi</taxon>
        <taxon>Dikarya</taxon>
        <taxon>Ascomycota</taxon>
        <taxon>Pezizomycotina</taxon>
        <taxon>Eurotiomycetes</taxon>
        <taxon>Eurotiomycetidae</taxon>
        <taxon>Eurotiales</taxon>
        <taxon>Aspergillaceae</taxon>
        <taxon>Aspergillus</taxon>
        <taxon>Aspergillus subgen. Nidulantes</taxon>
    </lineage>
</organism>
<protein>
    <submittedName>
        <fullName evidence="2">Uncharacterized protein</fullName>
    </submittedName>
</protein>
<feature type="region of interest" description="Disordered" evidence="1">
    <location>
        <begin position="14"/>
        <end position="62"/>
    </location>
</feature>
<dbReference type="VEuPathDB" id="FungiDB:ASPVEDRAFT_45162"/>